<evidence type="ECO:0000313" key="4">
    <source>
        <dbReference type="Proteomes" id="UP001143509"/>
    </source>
</evidence>
<comment type="subcellular location">
    <subcellularLocation>
        <location evidence="2">Cytoplasm</location>
    </subcellularLocation>
</comment>
<dbReference type="HAMAP" id="MF_00795">
    <property type="entry name" value="CutC"/>
    <property type="match status" value="1"/>
</dbReference>
<name>A0ABQ5TCU4_9CAUL</name>
<evidence type="ECO:0000256" key="1">
    <source>
        <dbReference type="ARBA" id="ARBA00007768"/>
    </source>
</evidence>
<organism evidence="3 4">
    <name type="scientific">Brevundimonas intermedia</name>
    <dbReference type="NCBI Taxonomy" id="74315"/>
    <lineage>
        <taxon>Bacteria</taxon>
        <taxon>Pseudomonadati</taxon>
        <taxon>Pseudomonadota</taxon>
        <taxon>Alphaproteobacteria</taxon>
        <taxon>Caulobacterales</taxon>
        <taxon>Caulobacteraceae</taxon>
        <taxon>Brevundimonas</taxon>
    </lineage>
</organism>
<protein>
    <recommendedName>
        <fullName evidence="2">PF03932 family protein CutC</fullName>
    </recommendedName>
</protein>
<reference evidence="3" key="2">
    <citation type="submission" date="2023-01" db="EMBL/GenBank/DDBJ databases">
        <authorList>
            <person name="Sun Q."/>
            <person name="Evtushenko L."/>
        </authorList>
    </citation>
    <scope>NUCLEOTIDE SEQUENCE</scope>
    <source>
        <strain evidence="3">VKM B-1499</strain>
    </source>
</reference>
<sequence>MTPLLEVCVGSTADVEAATAGGADRVELCAATSIGGLTPSAAAISAAVRGPCPVHVLIRPREGGFTYDAPDAALIADDIARALDLGAAGVVIGAGLPDGRLDLSRLEQWIARARRINSAADVTLHRAFDLCPDLSQALEQAAALGFDRILTSGGRPRAPDAVSALIALHEQADGRLTIMPGGGVNAANVAALLAGGLTAFHASCSEPVDAESHDPRLLAFGFVAPTTRRTTVAQVAAMRKALNGRGK</sequence>
<dbReference type="EMBL" id="BSFD01000011">
    <property type="protein sequence ID" value="GLK49835.1"/>
    <property type="molecule type" value="Genomic_DNA"/>
</dbReference>
<accession>A0ABQ5TCU4</accession>
<comment type="caution">
    <text evidence="2">Once thought to be involved in copper homeostasis, experiments in E.coli have shown this is not the case.</text>
</comment>
<comment type="caution">
    <text evidence="3">The sequence shown here is derived from an EMBL/GenBank/DDBJ whole genome shotgun (WGS) entry which is preliminary data.</text>
</comment>
<dbReference type="RefSeq" id="WP_271166014.1">
    <property type="nucleotide sequence ID" value="NZ_BSFD01000011.1"/>
</dbReference>
<comment type="similarity">
    <text evidence="1 2">Belongs to the CutC family.</text>
</comment>
<proteinExistence type="inferred from homology"/>
<dbReference type="SUPFAM" id="SSF110395">
    <property type="entry name" value="CutC-like"/>
    <property type="match status" value="1"/>
</dbReference>
<dbReference type="Proteomes" id="UP001143509">
    <property type="component" value="Unassembled WGS sequence"/>
</dbReference>
<dbReference type="InterPro" id="IPR036822">
    <property type="entry name" value="CutC-like_dom_sf"/>
</dbReference>
<gene>
    <name evidence="2 3" type="primary">cutC</name>
    <name evidence="3" type="ORF">GCM10017620_28090</name>
</gene>
<keyword evidence="2" id="KW-0963">Cytoplasm</keyword>
<dbReference type="Gene3D" id="3.20.20.380">
    <property type="entry name" value="Copper homeostasis (CutC) domain"/>
    <property type="match status" value="1"/>
</dbReference>
<keyword evidence="4" id="KW-1185">Reference proteome</keyword>
<evidence type="ECO:0000256" key="2">
    <source>
        <dbReference type="HAMAP-Rule" id="MF_00795"/>
    </source>
</evidence>
<dbReference type="PANTHER" id="PTHR12598:SF0">
    <property type="entry name" value="COPPER HOMEOSTASIS PROTEIN CUTC HOMOLOG"/>
    <property type="match status" value="1"/>
</dbReference>
<dbReference type="PANTHER" id="PTHR12598">
    <property type="entry name" value="COPPER HOMEOSTASIS PROTEIN CUTC"/>
    <property type="match status" value="1"/>
</dbReference>
<reference evidence="3" key="1">
    <citation type="journal article" date="2014" name="Int. J. Syst. Evol. Microbiol.">
        <title>Complete genome of a new Firmicutes species belonging to the dominant human colonic microbiota ('Ruminococcus bicirculans') reveals two chromosomes and a selective capacity to utilize plant glucans.</title>
        <authorList>
            <consortium name="NISC Comparative Sequencing Program"/>
            <person name="Wegmann U."/>
            <person name="Louis P."/>
            <person name="Goesmann A."/>
            <person name="Henrissat B."/>
            <person name="Duncan S.H."/>
            <person name="Flint H.J."/>
        </authorList>
    </citation>
    <scope>NUCLEOTIDE SEQUENCE</scope>
    <source>
        <strain evidence="3">VKM B-1499</strain>
    </source>
</reference>
<dbReference type="Pfam" id="PF03932">
    <property type="entry name" value="CutC"/>
    <property type="match status" value="1"/>
</dbReference>
<dbReference type="InterPro" id="IPR005627">
    <property type="entry name" value="CutC-like"/>
</dbReference>
<evidence type="ECO:0000313" key="3">
    <source>
        <dbReference type="EMBL" id="GLK49835.1"/>
    </source>
</evidence>